<keyword evidence="4" id="KW-1015">Disulfide bond</keyword>
<protein>
    <recommendedName>
        <fullName evidence="6">Ig-like domain-containing protein</fullName>
    </recommendedName>
</protein>
<comment type="subcellular location">
    <subcellularLocation>
        <location evidence="1">Cytoplasm</location>
    </subcellularLocation>
</comment>
<dbReference type="GO" id="GO:0005737">
    <property type="term" value="C:cytoplasm"/>
    <property type="evidence" value="ECO:0007669"/>
    <property type="project" value="UniProtKB-SubCell"/>
</dbReference>
<dbReference type="PANTHER" id="PTHR35971">
    <property type="entry name" value="SI:DKEY-31G6.6"/>
    <property type="match status" value="1"/>
</dbReference>
<feature type="signal peptide" evidence="5">
    <location>
        <begin position="1"/>
        <end position="18"/>
    </location>
</feature>
<evidence type="ECO:0000256" key="2">
    <source>
        <dbReference type="ARBA" id="ARBA00022490"/>
    </source>
</evidence>
<dbReference type="PANTHER" id="PTHR35971:SF5">
    <property type="entry name" value="OBSCURIN LIKE CYTOSKELETAL ADAPTOR 1"/>
    <property type="match status" value="1"/>
</dbReference>
<dbReference type="SUPFAM" id="SSF48726">
    <property type="entry name" value="Immunoglobulin"/>
    <property type="match status" value="1"/>
</dbReference>
<evidence type="ECO:0000313" key="8">
    <source>
        <dbReference type="Proteomes" id="UP001591681"/>
    </source>
</evidence>
<dbReference type="PROSITE" id="PS50835">
    <property type="entry name" value="IG_LIKE"/>
    <property type="match status" value="1"/>
</dbReference>
<dbReference type="InterPro" id="IPR052385">
    <property type="entry name" value="Obscurin/Obscurin-like_Reg"/>
</dbReference>
<dbReference type="AlphaFoldDB" id="A0ABD1KGV5"/>
<comment type="caution">
    <text evidence="7">The sequence shown here is derived from an EMBL/GenBank/DDBJ whole genome shotgun (WGS) entry which is preliminary data.</text>
</comment>
<feature type="domain" description="Ig-like" evidence="6">
    <location>
        <begin position="14"/>
        <end position="99"/>
    </location>
</feature>
<dbReference type="SMART" id="SM00409">
    <property type="entry name" value="IG"/>
    <property type="match status" value="1"/>
</dbReference>
<dbReference type="InterPro" id="IPR013098">
    <property type="entry name" value="Ig_I-set"/>
</dbReference>
<keyword evidence="8" id="KW-1185">Reference proteome</keyword>
<dbReference type="InterPro" id="IPR003599">
    <property type="entry name" value="Ig_sub"/>
</dbReference>
<evidence type="ECO:0000256" key="3">
    <source>
        <dbReference type="ARBA" id="ARBA00022553"/>
    </source>
</evidence>
<keyword evidence="2" id="KW-0963">Cytoplasm</keyword>
<sequence length="114" mass="12933">MLLPLSFFVFTTVPMVLFTKELENQDTFEGKDATLCCKTTCQDARVNWRRGPLVLEEGMKYSMQKEGATHTLVVHNVKVEDSGEYICDTGDEQSKAALTVKGNHYSFLLLFVFE</sequence>
<evidence type="ECO:0000256" key="4">
    <source>
        <dbReference type="ARBA" id="ARBA00023157"/>
    </source>
</evidence>
<dbReference type="Gene3D" id="2.60.40.10">
    <property type="entry name" value="Immunoglobulins"/>
    <property type="match status" value="1"/>
</dbReference>
<gene>
    <name evidence="7" type="ORF">ACEWY4_007536</name>
</gene>
<name>A0ABD1KGV5_9TELE</name>
<dbReference type="Pfam" id="PF07679">
    <property type="entry name" value="I-set"/>
    <property type="match status" value="1"/>
</dbReference>
<evidence type="ECO:0000313" key="7">
    <source>
        <dbReference type="EMBL" id="KAL2098329.1"/>
    </source>
</evidence>
<evidence type="ECO:0000259" key="6">
    <source>
        <dbReference type="PROSITE" id="PS50835"/>
    </source>
</evidence>
<dbReference type="FunFam" id="2.60.40.10:FF:000228">
    <property type="entry name" value="obscurin isoform X4"/>
    <property type="match status" value="1"/>
</dbReference>
<dbReference type="Proteomes" id="UP001591681">
    <property type="component" value="Unassembled WGS sequence"/>
</dbReference>
<dbReference type="InterPro" id="IPR007110">
    <property type="entry name" value="Ig-like_dom"/>
</dbReference>
<evidence type="ECO:0000256" key="5">
    <source>
        <dbReference type="SAM" id="SignalP"/>
    </source>
</evidence>
<keyword evidence="3" id="KW-0597">Phosphoprotein</keyword>
<organism evidence="7 8">
    <name type="scientific">Coilia grayii</name>
    <name type="common">Gray's grenadier anchovy</name>
    <dbReference type="NCBI Taxonomy" id="363190"/>
    <lineage>
        <taxon>Eukaryota</taxon>
        <taxon>Metazoa</taxon>
        <taxon>Chordata</taxon>
        <taxon>Craniata</taxon>
        <taxon>Vertebrata</taxon>
        <taxon>Euteleostomi</taxon>
        <taxon>Actinopterygii</taxon>
        <taxon>Neopterygii</taxon>
        <taxon>Teleostei</taxon>
        <taxon>Clupei</taxon>
        <taxon>Clupeiformes</taxon>
        <taxon>Clupeoidei</taxon>
        <taxon>Engraulidae</taxon>
        <taxon>Coilinae</taxon>
        <taxon>Coilia</taxon>
    </lineage>
</organism>
<accession>A0ABD1KGV5</accession>
<dbReference type="EMBL" id="JBHFQA010000006">
    <property type="protein sequence ID" value="KAL2098329.1"/>
    <property type="molecule type" value="Genomic_DNA"/>
</dbReference>
<keyword evidence="5" id="KW-0732">Signal</keyword>
<reference evidence="7 8" key="1">
    <citation type="submission" date="2024-09" db="EMBL/GenBank/DDBJ databases">
        <title>A chromosome-level genome assembly of Gray's grenadier anchovy, Coilia grayii.</title>
        <authorList>
            <person name="Fu Z."/>
        </authorList>
    </citation>
    <scope>NUCLEOTIDE SEQUENCE [LARGE SCALE GENOMIC DNA]</scope>
    <source>
        <strain evidence="7">G4</strain>
        <tissue evidence="7">Muscle</tissue>
    </source>
</reference>
<dbReference type="InterPro" id="IPR013783">
    <property type="entry name" value="Ig-like_fold"/>
</dbReference>
<dbReference type="InterPro" id="IPR036179">
    <property type="entry name" value="Ig-like_dom_sf"/>
</dbReference>
<proteinExistence type="predicted"/>
<evidence type="ECO:0000256" key="1">
    <source>
        <dbReference type="ARBA" id="ARBA00004496"/>
    </source>
</evidence>
<feature type="chain" id="PRO_5044788455" description="Ig-like domain-containing protein" evidence="5">
    <location>
        <begin position="19"/>
        <end position="114"/>
    </location>
</feature>